<dbReference type="EMBL" id="CDMZ01003819">
    <property type="protein sequence ID" value="CEM47693.1"/>
    <property type="molecule type" value="Genomic_DNA"/>
</dbReference>
<feature type="compositionally biased region" description="Basic and acidic residues" evidence="1">
    <location>
        <begin position="459"/>
        <end position="469"/>
    </location>
</feature>
<feature type="compositionally biased region" description="Polar residues" evidence="1">
    <location>
        <begin position="197"/>
        <end position="208"/>
    </location>
</feature>
<feature type="compositionally biased region" description="Acidic residues" evidence="1">
    <location>
        <begin position="435"/>
        <end position="449"/>
    </location>
</feature>
<evidence type="ECO:0000256" key="1">
    <source>
        <dbReference type="SAM" id="MobiDB-lite"/>
    </source>
</evidence>
<feature type="compositionally biased region" description="Gly residues" evidence="1">
    <location>
        <begin position="526"/>
        <end position="538"/>
    </location>
</feature>
<feature type="compositionally biased region" description="Basic and acidic residues" evidence="1">
    <location>
        <begin position="73"/>
        <end position="82"/>
    </location>
</feature>
<proteinExistence type="predicted"/>
<feature type="compositionally biased region" description="Basic and acidic residues" evidence="1">
    <location>
        <begin position="39"/>
        <end position="50"/>
    </location>
</feature>
<feature type="compositionally biased region" description="Low complexity" evidence="1">
    <location>
        <begin position="153"/>
        <end position="176"/>
    </location>
</feature>
<dbReference type="VEuPathDB" id="CryptoDB:Cvel_8472"/>
<evidence type="ECO:0000313" key="2">
    <source>
        <dbReference type="EMBL" id="CEM47693.1"/>
    </source>
</evidence>
<feature type="compositionally biased region" description="Polar residues" evidence="1">
    <location>
        <begin position="100"/>
        <end position="111"/>
    </location>
</feature>
<accession>A0A0G4HTQ7</accession>
<feature type="compositionally biased region" description="Low complexity" evidence="1">
    <location>
        <begin position="515"/>
        <end position="525"/>
    </location>
</feature>
<feature type="compositionally biased region" description="Basic and acidic residues" evidence="1">
    <location>
        <begin position="112"/>
        <end position="141"/>
    </location>
</feature>
<feature type="region of interest" description="Disordered" evidence="1">
    <location>
        <begin position="507"/>
        <end position="632"/>
    </location>
</feature>
<feature type="compositionally biased region" description="Acidic residues" evidence="1">
    <location>
        <begin position="615"/>
        <end position="624"/>
    </location>
</feature>
<sequence>MSDDKKDDLTAKLAVRRMKTEIPGAVSENRPNATVAEWRSSERAPDDYIETHAQPSQIPNDQKRVGRLSIPKDTPRGGRDGDGNSSALSAASTPRKLDQSILSQPFPQQNSPRKEESPEKVKGDRGGQRSRSRSRDNRPERLVPTAEDAFPQTVPVSVSTPPVKPSTQEAITSTRPSPSPLPLDRDESAASAAGSSPLSRGNTVTLTPSAVHPGMLPSGGASGGFLRTMPHQQQHPGDRTETILSSPFPQGGSVAAPSPFPDHCSSADSAAFSSGHPSRNVLHGERRGSGMSQEEPDAMSALQSARVGPPSSRTPLPVSVEGPFPTDSPLYGQMQMHGGNAARGGDGSPIGIFHMNGGGPVLPDGAFTAAAAAGSGPPLPPQGVVPAAANGSRSANGREGGMKGKKKKQKGKAAAGEEDSDEEDERGRGRMYLEESGEPESELDTGEEEEKPRPPSGRPQREFLRKKEAPASPDGSTWGNLFAMCCVSRPAKQTPILDKARGDASAVFGTGLFGGFAPSSASSAGQTGGRGSGGGGGEKSPAAAAFAMGIAAESSESSSSSGSAISESAESGPVRRGRPGGGDESRRSAPASRTESLSGDGEDGGKKKKKKMVEQEEEEEEEEPERTARTAR</sequence>
<protein>
    <submittedName>
        <fullName evidence="2">Uncharacterized protein</fullName>
    </submittedName>
</protein>
<gene>
    <name evidence="2" type="ORF">Cvel_8472</name>
</gene>
<feature type="region of interest" description="Disordered" evidence="1">
    <location>
        <begin position="20"/>
        <end position="480"/>
    </location>
</feature>
<organism evidence="2">
    <name type="scientific">Chromera velia CCMP2878</name>
    <dbReference type="NCBI Taxonomy" id="1169474"/>
    <lineage>
        <taxon>Eukaryota</taxon>
        <taxon>Sar</taxon>
        <taxon>Alveolata</taxon>
        <taxon>Colpodellida</taxon>
        <taxon>Chromeraceae</taxon>
        <taxon>Chromera</taxon>
    </lineage>
</organism>
<feature type="compositionally biased region" description="Low complexity" evidence="1">
    <location>
        <begin position="539"/>
        <end position="574"/>
    </location>
</feature>
<dbReference type="AlphaFoldDB" id="A0A0G4HTQ7"/>
<feature type="compositionally biased region" description="Low complexity" evidence="1">
    <location>
        <begin position="363"/>
        <end position="376"/>
    </location>
</feature>
<reference evidence="2" key="1">
    <citation type="submission" date="2014-11" db="EMBL/GenBank/DDBJ databases">
        <authorList>
            <person name="Otto D Thomas"/>
            <person name="Naeem Raeece"/>
        </authorList>
    </citation>
    <scope>NUCLEOTIDE SEQUENCE</scope>
</reference>
<feature type="compositionally biased region" description="Polar residues" evidence="1">
    <location>
        <begin position="83"/>
        <end position="92"/>
    </location>
</feature>
<name>A0A0G4HTQ7_9ALVE</name>
<feature type="compositionally biased region" description="Polar residues" evidence="1">
    <location>
        <begin position="266"/>
        <end position="277"/>
    </location>
</feature>